<evidence type="ECO:0000313" key="5">
    <source>
        <dbReference type="Proteomes" id="UP001162541"/>
    </source>
</evidence>
<dbReference type="Proteomes" id="UP001162541">
    <property type="component" value="Chromosome 1"/>
</dbReference>
<reference evidence="2" key="2">
    <citation type="journal article" date="2019" name="Curr. Biol.">
        <title>Chromatin organization in early land plants reveals an ancestral association between H3K27me3, transposons, and constitutive heterochromatin.</title>
        <authorList>
            <person name="Montgomery S.A."/>
            <person name="Tanizawa Y."/>
            <person name="Galik B."/>
            <person name="Wang N."/>
            <person name="Ito T."/>
            <person name="Mochizuki T."/>
            <person name="Akimcheva S."/>
            <person name="Bowman J."/>
            <person name="Cognat V."/>
            <person name="Drouard L."/>
            <person name="Ekker H."/>
            <person name="Houng S."/>
            <person name="Kohchi T."/>
            <person name="Lin S."/>
            <person name="Liu L.D."/>
            <person name="Nakamura Y."/>
            <person name="Valeeva L.R."/>
            <person name="Shakirov E.V."/>
            <person name="Shippen D.E."/>
            <person name="Wei W."/>
            <person name="Yagura M."/>
            <person name="Yamaoka S."/>
            <person name="Yamato K.T."/>
            <person name="Liu C."/>
            <person name="Berger F."/>
        </authorList>
    </citation>
    <scope>NUCLEOTIDE SEQUENCE [LARGE SCALE GENOMIC DNA]</scope>
    <source>
        <strain evidence="2">Tak-1</strain>
    </source>
</reference>
<evidence type="ECO:0000313" key="4">
    <source>
        <dbReference type="Proteomes" id="UP000077202"/>
    </source>
</evidence>
<proteinExistence type="predicted"/>
<dbReference type="SMART" id="SM00450">
    <property type="entry name" value="RHOD"/>
    <property type="match status" value="1"/>
</dbReference>
<dbReference type="SUPFAM" id="SSF52821">
    <property type="entry name" value="Rhodanese/Cell cycle control phosphatase"/>
    <property type="match status" value="1"/>
</dbReference>
<sequence>MAAASVGASVTRAVAPRCSSSPNSSSVPAFARNVGFGRSSSWGAVHLERIPVTSRNARTLHPCGLAVASMRDAEQLVQSGVVRNVGPEEVSALLSQGGYKMLDVRPMWEREKAYVAGSYHVPLFIADESTGPLTALKKAIQLGQGGWWVGLKLTIRNENFLEQVQATVPDGEKLLVVCGEGLRSLLAIEELSDGGYEQLAWVRGGFNNVRDDAIENVEGPMRLRFATLGGVSEYLLKIALYFQKFSDPSTNSGSDSSSENR</sequence>
<evidence type="ECO:0000313" key="2">
    <source>
        <dbReference type="EMBL" id="BBN00107.1"/>
    </source>
</evidence>
<dbReference type="InterPro" id="IPR036873">
    <property type="entry name" value="Rhodanese-like_dom_sf"/>
</dbReference>
<evidence type="ECO:0000313" key="3">
    <source>
        <dbReference type="EMBL" id="OAE33634.1"/>
    </source>
</evidence>
<dbReference type="InterPro" id="IPR044614">
    <property type="entry name" value="STR10"/>
</dbReference>
<evidence type="ECO:0000259" key="1">
    <source>
        <dbReference type="PROSITE" id="PS50206"/>
    </source>
</evidence>
<reference evidence="5" key="3">
    <citation type="journal article" date="2020" name="Curr. Biol.">
        <title>Chromatin organization in early land plants reveals an ancestral association between H3K27me3, transposons, and constitutive heterochromatin.</title>
        <authorList>
            <person name="Montgomery S.A."/>
            <person name="Tanizawa Y."/>
            <person name="Galik B."/>
            <person name="Wang N."/>
            <person name="Ito T."/>
            <person name="Mochizuki T."/>
            <person name="Akimcheva S."/>
            <person name="Bowman J.L."/>
            <person name="Cognat V."/>
            <person name="Marechal-Drouard L."/>
            <person name="Ekker H."/>
            <person name="Hong S.F."/>
            <person name="Kohchi T."/>
            <person name="Lin S.S."/>
            <person name="Liu L.D."/>
            <person name="Nakamura Y."/>
            <person name="Valeeva L.R."/>
            <person name="Shakirov E.V."/>
            <person name="Shippen D.E."/>
            <person name="Wei W.L."/>
            <person name="Yagura M."/>
            <person name="Yamaoka S."/>
            <person name="Yamato K.T."/>
            <person name="Liu C."/>
            <person name="Berger F."/>
        </authorList>
    </citation>
    <scope>NUCLEOTIDE SEQUENCE [LARGE SCALE GENOMIC DNA]</scope>
    <source>
        <strain evidence="5">Tak-1</strain>
    </source>
</reference>
<accession>A0A176WL94</accession>
<dbReference type="InterPro" id="IPR001763">
    <property type="entry name" value="Rhodanese-like_dom"/>
</dbReference>
<dbReference type="Gene3D" id="3.40.250.10">
    <property type="entry name" value="Rhodanese-like domain"/>
    <property type="match status" value="1"/>
</dbReference>
<dbReference type="EMBL" id="AP019866">
    <property type="protein sequence ID" value="BBN00107.1"/>
    <property type="molecule type" value="Genomic_DNA"/>
</dbReference>
<dbReference type="PANTHER" id="PTHR45510:SF1">
    <property type="entry name" value="RHODANESE-LIKE DOMAIN-CONTAINING PROTEIN 10"/>
    <property type="match status" value="1"/>
</dbReference>
<name>A0A176WL94_MARPO</name>
<keyword evidence="4" id="KW-1185">Reference proteome</keyword>
<gene>
    <name evidence="3" type="ORF">AXG93_4689s1200</name>
    <name evidence="2" type="ORF">Mp_1g26470</name>
</gene>
<dbReference type="Pfam" id="PF00581">
    <property type="entry name" value="Rhodanese"/>
    <property type="match status" value="1"/>
</dbReference>
<dbReference type="PROSITE" id="PS50206">
    <property type="entry name" value="RHODANESE_3"/>
    <property type="match status" value="1"/>
</dbReference>
<dbReference type="CDD" id="cd00158">
    <property type="entry name" value="RHOD"/>
    <property type="match status" value="1"/>
</dbReference>
<dbReference type="EMBL" id="LVLJ01000592">
    <property type="protein sequence ID" value="OAE33634.1"/>
    <property type="molecule type" value="Genomic_DNA"/>
</dbReference>
<reference evidence="3 4" key="1">
    <citation type="submission" date="2016-03" db="EMBL/GenBank/DDBJ databases">
        <title>Mechanisms controlling the formation of the plant cell surface in tip-growing cells are functionally conserved among land plants.</title>
        <authorList>
            <person name="Honkanen S."/>
            <person name="Jones V.A."/>
            <person name="Morieri G."/>
            <person name="Champion C."/>
            <person name="Hetherington A.J."/>
            <person name="Kelly S."/>
            <person name="Saint-Marcoux D."/>
            <person name="Proust H."/>
            <person name="Prescott H."/>
            <person name="Dolan L."/>
        </authorList>
    </citation>
    <scope>NUCLEOTIDE SEQUENCE [LARGE SCALE GENOMIC DNA]</scope>
    <source>
        <strain evidence="4">cv. Tak-1 and cv. Tak-2</strain>
        <tissue evidence="3">Whole gametophyte</tissue>
    </source>
</reference>
<dbReference type="PANTHER" id="PTHR45510">
    <property type="entry name" value="RHODANESE-LIKE DOMAIN-CONTAINING PROTEIN 10"/>
    <property type="match status" value="1"/>
</dbReference>
<protein>
    <recommendedName>
        <fullName evidence="1">Rhodanese domain-containing protein</fullName>
    </recommendedName>
</protein>
<dbReference type="Proteomes" id="UP000077202">
    <property type="component" value="Unassembled WGS sequence"/>
</dbReference>
<dbReference type="GO" id="GO:0009507">
    <property type="term" value="C:chloroplast"/>
    <property type="evidence" value="ECO:0007669"/>
    <property type="project" value="TreeGrafter"/>
</dbReference>
<dbReference type="AlphaFoldDB" id="A0A176WL94"/>
<feature type="domain" description="Rhodanese" evidence="1">
    <location>
        <begin position="95"/>
        <end position="218"/>
    </location>
</feature>
<organism evidence="3 4">
    <name type="scientific">Marchantia polymorpha subsp. ruderalis</name>
    <dbReference type="NCBI Taxonomy" id="1480154"/>
    <lineage>
        <taxon>Eukaryota</taxon>
        <taxon>Viridiplantae</taxon>
        <taxon>Streptophyta</taxon>
        <taxon>Embryophyta</taxon>
        <taxon>Marchantiophyta</taxon>
        <taxon>Marchantiopsida</taxon>
        <taxon>Marchantiidae</taxon>
        <taxon>Marchantiales</taxon>
        <taxon>Marchantiaceae</taxon>
        <taxon>Marchantia</taxon>
    </lineage>
</organism>